<gene>
    <name evidence="2" type="ORF">OGM63_17300</name>
</gene>
<dbReference type="CDD" id="cd00761">
    <property type="entry name" value="Glyco_tranf_GTA_type"/>
    <property type="match status" value="1"/>
</dbReference>
<accession>A0ABT3B1J9</accession>
<dbReference type="Proteomes" id="UP001526143">
    <property type="component" value="Unassembled WGS sequence"/>
</dbReference>
<evidence type="ECO:0000259" key="1">
    <source>
        <dbReference type="Pfam" id="PF00535"/>
    </source>
</evidence>
<keyword evidence="3" id="KW-1185">Reference proteome</keyword>
<keyword evidence="2" id="KW-0808">Transferase</keyword>
<protein>
    <submittedName>
        <fullName evidence="2">Glycosyltransferase</fullName>
        <ecNumber evidence="2">2.4.-.-</ecNumber>
    </submittedName>
</protein>
<dbReference type="EC" id="2.4.-.-" evidence="2"/>
<evidence type="ECO:0000313" key="2">
    <source>
        <dbReference type="EMBL" id="MCV3215248.1"/>
    </source>
</evidence>
<dbReference type="InterPro" id="IPR001173">
    <property type="entry name" value="Glyco_trans_2-like"/>
</dbReference>
<feature type="domain" description="Glycosyltransferase 2-like" evidence="1">
    <location>
        <begin position="6"/>
        <end position="151"/>
    </location>
</feature>
<comment type="caution">
    <text evidence="2">The sequence shown here is derived from an EMBL/GenBank/DDBJ whole genome shotgun (WGS) entry which is preliminary data.</text>
</comment>
<dbReference type="GO" id="GO:0016757">
    <property type="term" value="F:glycosyltransferase activity"/>
    <property type="evidence" value="ECO:0007669"/>
    <property type="project" value="UniProtKB-KW"/>
</dbReference>
<dbReference type="SUPFAM" id="SSF53448">
    <property type="entry name" value="Nucleotide-diphospho-sugar transferases"/>
    <property type="match status" value="1"/>
</dbReference>
<dbReference type="EMBL" id="JAOWRF010000250">
    <property type="protein sequence ID" value="MCV3215248.1"/>
    <property type="molecule type" value="Genomic_DNA"/>
</dbReference>
<dbReference type="Pfam" id="PF00535">
    <property type="entry name" value="Glycos_transf_2"/>
    <property type="match status" value="1"/>
</dbReference>
<dbReference type="Gene3D" id="3.90.550.10">
    <property type="entry name" value="Spore Coat Polysaccharide Biosynthesis Protein SpsA, Chain A"/>
    <property type="match status" value="1"/>
</dbReference>
<sequence>MEPAISVIVCTHNPKRDYLDKVLAALKSQTLFYERWELLLIDNAGEKILSSEIDLSWHPNARHVREDQLGLTPARLRGIREAQAEILVFVDDDNVLDSDYLEVTLQISKDFPFLGAWGGQIKGEFEKTPPDWAKPYLPLLAIREFEVDKWSNLLHQHETTPCGAGMCLRKVVAQKYADLLKHDSVRLGLDRKGVARQGEILLSCGDSDLAFTSCDIGLGTGQFTALKLIHLMPASRLTEEYLIRLVEGGAYSLLILDSFRGKTPTPPITSWQQKILAYLKSWKMNPKDRRFYQARKRGEALAIQEILKFNKSAIA</sequence>
<name>A0ABT3B1J9_9CYAN</name>
<proteinExistence type="predicted"/>
<dbReference type="RefSeq" id="WP_263746847.1">
    <property type="nucleotide sequence ID" value="NZ_JAOWRF010000250.1"/>
</dbReference>
<reference evidence="2 3" key="1">
    <citation type="submission" date="2022-10" db="EMBL/GenBank/DDBJ databases">
        <title>Identification of biosynthetic pathway for the production of the potent trypsin inhibitor radiosumin.</title>
        <authorList>
            <person name="Fewer D.P."/>
            <person name="Delbaje E."/>
            <person name="Ouyang X."/>
            <person name="Agostino P.D."/>
            <person name="Wahlsten M."/>
            <person name="Jokela J."/>
            <person name="Permi P."/>
            <person name="Haapaniemi E."/>
            <person name="Koistinen H."/>
        </authorList>
    </citation>
    <scope>NUCLEOTIDE SEQUENCE [LARGE SCALE GENOMIC DNA]</scope>
    <source>
        <strain evidence="2 3">NIES-515</strain>
    </source>
</reference>
<organism evidence="2 3">
    <name type="scientific">Plectonema radiosum NIES-515</name>
    <dbReference type="NCBI Taxonomy" id="2986073"/>
    <lineage>
        <taxon>Bacteria</taxon>
        <taxon>Bacillati</taxon>
        <taxon>Cyanobacteriota</taxon>
        <taxon>Cyanophyceae</taxon>
        <taxon>Oscillatoriophycideae</taxon>
        <taxon>Oscillatoriales</taxon>
        <taxon>Microcoleaceae</taxon>
        <taxon>Plectonema</taxon>
    </lineage>
</organism>
<dbReference type="InterPro" id="IPR029044">
    <property type="entry name" value="Nucleotide-diphossugar_trans"/>
</dbReference>
<evidence type="ECO:0000313" key="3">
    <source>
        <dbReference type="Proteomes" id="UP001526143"/>
    </source>
</evidence>
<keyword evidence="2" id="KW-0328">Glycosyltransferase</keyword>
<dbReference type="PANTHER" id="PTHR22916">
    <property type="entry name" value="GLYCOSYLTRANSFERASE"/>
    <property type="match status" value="1"/>
</dbReference>